<evidence type="ECO:0000313" key="1">
    <source>
        <dbReference type="EMBL" id="GIY86380.1"/>
    </source>
</evidence>
<protein>
    <submittedName>
        <fullName evidence="1">Uncharacterized protein</fullName>
    </submittedName>
</protein>
<comment type="caution">
    <text evidence="1">The sequence shown here is derived from an EMBL/GenBank/DDBJ whole genome shotgun (WGS) entry which is preliminary data.</text>
</comment>
<accession>A0AAV4WTX7</accession>
<evidence type="ECO:0000313" key="2">
    <source>
        <dbReference type="Proteomes" id="UP001054945"/>
    </source>
</evidence>
<keyword evidence="2" id="KW-1185">Reference proteome</keyword>
<organism evidence="1 2">
    <name type="scientific">Caerostris extrusa</name>
    <name type="common">Bark spider</name>
    <name type="synonym">Caerostris bankana</name>
    <dbReference type="NCBI Taxonomy" id="172846"/>
    <lineage>
        <taxon>Eukaryota</taxon>
        <taxon>Metazoa</taxon>
        <taxon>Ecdysozoa</taxon>
        <taxon>Arthropoda</taxon>
        <taxon>Chelicerata</taxon>
        <taxon>Arachnida</taxon>
        <taxon>Araneae</taxon>
        <taxon>Araneomorphae</taxon>
        <taxon>Entelegynae</taxon>
        <taxon>Araneoidea</taxon>
        <taxon>Araneidae</taxon>
        <taxon>Caerostris</taxon>
    </lineage>
</organism>
<dbReference type="EMBL" id="BPLR01016787">
    <property type="protein sequence ID" value="GIY86380.1"/>
    <property type="molecule type" value="Genomic_DNA"/>
</dbReference>
<gene>
    <name evidence="1" type="ORF">CEXT_116321</name>
</gene>
<sequence length="127" mass="14520">MAPFCLTDYPTVILNGSNFWDFIIKLSIRNFIVARGVPTLREALSSLEVAGNHVGLAVIDSKPKYMPVLKTPSSDTFNHLKIRLHEFETVTCFNYLGSFIKQKRHYFCNMCICISLVNKRSLDLVLY</sequence>
<proteinExistence type="predicted"/>
<dbReference type="Proteomes" id="UP001054945">
    <property type="component" value="Unassembled WGS sequence"/>
</dbReference>
<name>A0AAV4WTX7_CAEEX</name>
<dbReference type="AlphaFoldDB" id="A0AAV4WTX7"/>
<reference evidence="1 2" key="1">
    <citation type="submission" date="2021-06" db="EMBL/GenBank/DDBJ databases">
        <title>Caerostris extrusa draft genome.</title>
        <authorList>
            <person name="Kono N."/>
            <person name="Arakawa K."/>
        </authorList>
    </citation>
    <scope>NUCLEOTIDE SEQUENCE [LARGE SCALE GENOMIC DNA]</scope>
</reference>